<evidence type="ECO:0000256" key="3">
    <source>
        <dbReference type="SAM" id="SignalP"/>
    </source>
</evidence>
<dbReference type="Proteomes" id="UP000242180">
    <property type="component" value="Unassembled WGS sequence"/>
</dbReference>
<feature type="signal peptide" evidence="3">
    <location>
        <begin position="1"/>
        <end position="20"/>
    </location>
</feature>
<accession>A0A1X2HFZ9</accession>
<evidence type="ECO:0000313" key="5">
    <source>
        <dbReference type="EMBL" id="ORY97829.1"/>
    </source>
</evidence>
<dbReference type="OMA" id="GVCKFPS"/>
<dbReference type="SUPFAM" id="SSF49899">
    <property type="entry name" value="Concanavalin A-like lectins/glucanases"/>
    <property type="match status" value="1"/>
</dbReference>
<dbReference type="GO" id="GO:0004553">
    <property type="term" value="F:hydrolase activity, hydrolyzing O-glycosyl compounds"/>
    <property type="evidence" value="ECO:0007669"/>
    <property type="project" value="InterPro"/>
</dbReference>
<keyword evidence="6" id="KW-1185">Reference proteome</keyword>
<organism evidence="5 6">
    <name type="scientific">Syncephalastrum racemosum</name>
    <name type="common">Filamentous fungus</name>
    <dbReference type="NCBI Taxonomy" id="13706"/>
    <lineage>
        <taxon>Eukaryota</taxon>
        <taxon>Fungi</taxon>
        <taxon>Fungi incertae sedis</taxon>
        <taxon>Mucoromycota</taxon>
        <taxon>Mucoromycotina</taxon>
        <taxon>Mucoromycetes</taxon>
        <taxon>Mucorales</taxon>
        <taxon>Syncephalastraceae</taxon>
        <taxon>Syncephalastrum</taxon>
    </lineage>
</organism>
<protein>
    <submittedName>
        <fullName evidence="5">Concanavalin A-like lectin/glucanase domain-containing protein</fullName>
    </submittedName>
</protein>
<comment type="caution">
    <text evidence="5">The sequence shown here is derived from an EMBL/GenBank/DDBJ whole genome shotgun (WGS) entry which is preliminary data.</text>
</comment>
<dbReference type="InterPro" id="IPR000757">
    <property type="entry name" value="Beta-glucanase-like"/>
</dbReference>
<evidence type="ECO:0000259" key="4">
    <source>
        <dbReference type="PROSITE" id="PS51762"/>
    </source>
</evidence>
<reference evidence="5 6" key="1">
    <citation type="submission" date="2016-07" db="EMBL/GenBank/DDBJ databases">
        <title>Pervasive Adenine N6-methylation of Active Genes in Fungi.</title>
        <authorList>
            <consortium name="DOE Joint Genome Institute"/>
            <person name="Mondo S.J."/>
            <person name="Dannebaum R.O."/>
            <person name="Kuo R.C."/>
            <person name="Labutti K."/>
            <person name="Haridas S."/>
            <person name="Kuo A."/>
            <person name="Salamov A."/>
            <person name="Ahrendt S.R."/>
            <person name="Lipzen A."/>
            <person name="Sullivan W."/>
            <person name="Andreopoulos W.B."/>
            <person name="Clum A."/>
            <person name="Lindquist E."/>
            <person name="Daum C."/>
            <person name="Ramamoorthy G.K."/>
            <person name="Gryganskyi A."/>
            <person name="Culley D."/>
            <person name="Magnuson J.K."/>
            <person name="James T.Y."/>
            <person name="O'Malley M.A."/>
            <person name="Stajich J.E."/>
            <person name="Spatafora J.W."/>
            <person name="Visel A."/>
            <person name="Grigoriev I.V."/>
        </authorList>
    </citation>
    <scope>NUCLEOTIDE SEQUENCE [LARGE SCALE GENOMIC DNA]</scope>
    <source>
        <strain evidence="5 6">NRRL 2496</strain>
    </source>
</reference>
<keyword evidence="5" id="KW-0430">Lectin</keyword>
<evidence type="ECO:0000313" key="6">
    <source>
        <dbReference type="Proteomes" id="UP000242180"/>
    </source>
</evidence>
<keyword evidence="1" id="KW-0378">Hydrolase</keyword>
<dbReference type="Gene3D" id="2.60.120.200">
    <property type="match status" value="1"/>
</dbReference>
<gene>
    <name evidence="5" type="ORF">BCR43DRAFT_490437</name>
</gene>
<dbReference type="InterPro" id="IPR013320">
    <property type="entry name" value="ConA-like_dom_sf"/>
</dbReference>
<evidence type="ECO:0000256" key="2">
    <source>
        <dbReference type="ARBA" id="ARBA00023295"/>
    </source>
</evidence>
<dbReference type="EMBL" id="MCGN01000004">
    <property type="protein sequence ID" value="ORY97829.1"/>
    <property type="molecule type" value="Genomic_DNA"/>
</dbReference>
<evidence type="ECO:0000256" key="1">
    <source>
        <dbReference type="ARBA" id="ARBA00022801"/>
    </source>
</evidence>
<dbReference type="InParanoid" id="A0A1X2HFZ9"/>
<feature type="domain" description="GH16" evidence="4">
    <location>
        <begin position="27"/>
        <end position="256"/>
    </location>
</feature>
<sequence>MKLLPLTAVFLILYLTRVSATLEPRLSYKKRQDKPACRNTHTIFSKDTGAWNADSSPEGTFDITPDGLKMNILPPEHYERLIHAETKLPYNKEAGRGPTFNSSTYMHYGNFSAKVKSSPVGGAITAVILIADGGDEIDFELIGGVPHTAQTNYFWGKHPLYTVNGGTHDIEGAPVYEEFHEYVINWTPDVIVWKIDGKEIRRKERQQTCEENGVCKFPSHPARVQIGFWDGSYEFGTAEWAHGPINWDEHDMISSYLQEVVVECDPDYNQIVD</sequence>
<dbReference type="GO" id="GO:0030246">
    <property type="term" value="F:carbohydrate binding"/>
    <property type="evidence" value="ECO:0007669"/>
    <property type="project" value="UniProtKB-KW"/>
</dbReference>
<proteinExistence type="predicted"/>
<dbReference type="PANTHER" id="PTHR31062">
    <property type="entry name" value="XYLOGLUCAN ENDOTRANSGLUCOSYLASE/HYDROLASE PROTEIN 8-RELATED"/>
    <property type="match status" value="1"/>
</dbReference>
<keyword evidence="2" id="KW-0326">Glycosidase</keyword>
<dbReference type="Pfam" id="PF00722">
    <property type="entry name" value="Glyco_hydro_16"/>
    <property type="match status" value="1"/>
</dbReference>
<dbReference type="GO" id="GO:0005975">
    <property type="term" value="P:carbohydrate metabolic process"/>
    <property type="evidence" value="ECO:0007669"/>
    <property type="project" value="InterPro"/>
</dbReference>
<keyword evidence="3" id="KW-0732">Signal</keyword>
<dbReference type="AlphaFoldDB" id="A0A1X2HFZ9"/>
<name>A0A1X2HFZ9_SYNRA</name>
<feature type="chain" id="PRO_5012145925" evidence="3">
    <location>
        <begin position="21"/>
        <end position="273"/>
    </location>
</feature>
<dbReference type="PROSITE" id="PS51762">
    <property type="entry name" value="GH16_2"/>
    <property type="match status" value="1"/>
</dbReference>
<dbReference type="OrthoDB" id="4781at2759"/>
<dbReference type="InterPro" id="IPR044791">
    <property type="entry name" value="Beta-glucanase/XTH"/>
</dbReference>
<dbReference type="STRING" id="13706.A0A1X2HFZ9"/>